<dbReference type="PANTHER" id="PTHR10443:SF12">
    <property type="entry name" value="DIPEPTIDASE"/>
    <property type="match status" value="1"/>
</dbReference>
<dbReference type="EMBL" id="CP136865">
    <property type="protein sequence ID" value="WOJ97968.1"/>
    <property type="molecule type" value="Genomic_DNA"/>
</dbReference>
<gene>
    <name evidence="1" type="ORF">R0137_05175</name>
</gene>
<keyword evidence="1" id="KW-0378">Hydrolase</keyword>
<keyword evidence="1" id="KW-0224">Dipeptidase</keyword>
<evidence type="ECO:0000313" key="2">
    <source>
        <dbReference type="Proteomes" id="UP001626549"/>
    </source>
</evidence>
<dbReference type="InterPro" id="IPR008257">
    <property type="entry name" value="Pept_M19"/>
</dbReference>
<dbReference type="PANTHER" id="PTHR10443">
    <property type="entry name" value="MICROSOMAL DIPEPTIDASE"/>
    <property type="match status" value="1"/>
</dbReference>
<keyword evidence="2" id="KW-1185">Reference proteome</keyword>
<dbReference type="Proteomes" id="UP001626549">
    <property type="component" value="Chromosome"/>
</dbReference>
<name>A0ABZ0IFX9_9GAMM</name>
<dbReference type="InterPro" id="IPR032466">
    <property type="entry name" value="Metal_Hydrolase"/>
</dbReference>
<accession>A0ABZ0IFX9</accession>
<dbReference type="PROSITE" id="PS51365">
    <property type="entry name" value="RENAL_DIPEPTIDASE_2"/>
    <property type="match status" value="1"/>
</dbReference>
<dbReference type="SUPFAM" id="SSF51556">
    <property type="entry name" value="Metallo-dependent hydrolases"/>
    <property type="match status" value="1"/>
</dbReference>
<keyword evidence="1" id="KW-0645">Protease</keyword>
<organism evidence="1 2">
    <name type="scientific">Congregibacter brevis</name>
    <dbReference type="NCBI Taxonomy" id="3081201"/>
    <lineage>
        <taxon>Bacteria</taxon>
        <taxon>Pseudomonadati</taxon>
        <taxon>Pseudomonadota</taxon>
        <taxon>Gammaproteobacteria</taxon>
        <taxon>Cellvibrionales</taxon>
        <taxon>Halieaceae</taxon>
        <taxon>Congregibacter</taxon>
    </lineage>
</organism>
<reference evidence="1 2" key="1">
    <citation type="submission" date="2023-10" db="EMBL/GenBank/DDBJ databases">
        <title>Two novel species belonging to the OM43/NOR5 clade.</title>
        <authorList>
            <person name="Park M."/>
        </authorList>
    </citation>
    <scope>NUCLEOTIDE SEQUENCE [LARGE SCALE GENOMIC DNA]</scope>
    <source>
        <strain evidence="1 2">IMCC45268</strain>
    </source>
</reference>
<dbReference type="GO" id="GO:0016805">
    <property type="term" value="F:dipeptidase activity"/>
    <property type="evidence" value="ECO:0007669"/>
    <property type="project" value="UniProtKB-KW"/>
</dbReference>
<evidence type="ECO:0000313" key="1">
    <source>
        <dbReference type="EMBL" id="WOJ97968.1"/>
    </source>
</evidence>
<protein>
    <submittedName>
        <fullName evidence="1">Membrane dipeptidase</fullName>
        <ecNumber evidence="1">3.4.13.-</ecNumber>
    </submittedName>
</protein>
<sequence>MALEAESIDVSPESLERVAAVFATNPIVDFHTHIGIWQNTGLDNSAKGIPPVSAEKFASNVREYLDAGVNCIYLDTISDIARTRIGQPGNKDRDFEGDEAWDEYQRQYALMTGFLKDSPMSPVTDVDPIEKISARGELAVILSTEGAHMVEGSPARLKVLYEHGLKRLQPIHYVASTLGDSQTDPETYGGLSPLGRQVLEEASELGMLLDMAHASQKVVEQTVELVDRPLALSHTMVKYNSARFGDYRSTRSRWISPEHARLIADTGGVVGTFPIQAPYGVSYLDEFIEALKVMVDTVGIDHIAWSTDLGEPVRPAFLQSYLQFPKVCAKLLESGFSDSDLAKFAGGNALRVQAAA</sequence>
<dbReference type="Pfam" id="PF01244">
    <property type="entry name" value="Peptidase_M19"/>
    <property type="match status" value="1"/>
</dbReference>
<dbReference type="EC" id="3.4.13.-" evidence="1"/>
<proteinExistence type="predicted"/>
<dbReference type="RefSeq" id="WP_407329089.1">
    <property type="nucleotide sequence ID" value="NZ_CP136865.1"/>
</dbReference>
<dbReference type="Gene3D" id="3.20.20.140">
    <property type="entry name" value="Metal-dependent hydrolases"/>
    <property type="match status" value="1"/>
</dbReference>